<dbReference type="InterPro" id="IPR002123">
    <property type="entry name" value="Plipid/glycerol_acylTrfase"/>
</dbReference>
<keyword evidence="13" id="KW-0472">Membrane</keyword>
<organism evidence="20 21">
    <name type="scientific">Kingella oralis ATCC 51147</name>
    <dbReference type="NCBI Taxonomy" id="629741"/>
    <lineage>
        <taxon>Bacteria</taxon>
        <taxon>Pseudomonadati</taxon>
        <taxon>Pseudomonadota</taxon>
        <taxon>Betaproteobacteria</taxon>
        <taxon>Neisseriales</taxon>
        <taxon>Neisseriaceae</taxon>
        <taxon>Kingella</taxon>
    </lineage>
</organism>
<evidence type="ECO:0000256" key="5">
    <source>
        <dbReference type="ARBA" id="ARBA00008655"/>
    </source>
</evidence>
<keyword evidence="10" id="KW-0997">Cell inner membrane</keyword>
<keyword evidence="21" id="KW-1185">Reference proteome</keyword>
<dbReference type="GeneID" id="84906910"/>
<dbReference type="OrthoDB" id="9806880at2"/>
<evidence type="ECO:0000256" key="14">
    <source>
        <dbReference type="ARBA" id="ARBA00023209"/>
    </source>
</evidence>
<dbReference type="GO" id="GO:0016024">
    <property type="term" value="P:CDP-diacylglycerol biosynthetic process"/>
    <property type="evidence" value="ECO:0007669"/>
    <property type="project" value="UniProtKB-UniPathway"/>
</dbReference>
<protein>
    <recommendedName>
        <fullName evidence="7 18">1-acyl-sn-glycerol-3-phosphate acyltransferase</fullName>
        <ecNumber evidence="6 18">2.3.1.51</ecNumber>
    </recommendedName>
</protein>
<comment type="function">
    <text evidence="17">Converts lysophosphatidic acid (LPA) into phosphatidic acid by incorporating acyl moiety at the 2 position.</text>
</comment>
<evidence type="ECO:0000313" key="21">
    <source>
        <dbReference type="Proteomes" id="UP000003009"/>
    </source>
</evidence>
<dbReference type="EMBL" id="ACJW02000002">
    <property type="protein sequence ID" value="EEP68853.1"/>
    <property type="molecule type" value="Genomic_DNA"/>
</dbReference>
<evidence type="ECO:0000256" key="18">
    <source>
        <dbReference type="RuleBase" id="RU361267"/>
    </source>
</evidence>
<proteinExistence type="inferred from homology"/>
<evidence type="ECO:0000256" key="6">
    <source>
        <dbReference type="ARBA" id="ARBA00013211"/>
    </source>
</evidence>
<evidence type="ECO:0000256" key="3">
    <source>
        <dbReference type="ARBA" id="ARBA00004728"/>
    </source>
</evidence>
<reference evidence="20" key="1">
    <citation type="submission" date="2009-04" db="EMBL/GenBank/DDBJ databases">
        <authorList>
            <person name="Weinstock G."/>
            <person name="Sodergren E."/>
            <person name="Clifton S."/>
            <person name="Fulton L."/>
            <person name="Fulton B."/>
            <person name="Courtney L."/>
            <person name="Fronick C."/>
            <person name="Harrison M."/>
            <person name="Strong C."/>
            <person name="Farmer C."/>
            <person name="Delahaunty K."/>
            <person name="Markovic C."/>
            <person name="Hall O."/>
            <person name="Minx P."/>
            <person name="Tomlinson C."/>
            <person name="Mitreva M."/>
            <person name="Nelson J."/>
            <person name="Hou S."/>
            <person name="Wollam A."/>
            <person name="Pepin K.H."/>
            <person name="Johnson M."/>
            <person name="Bhonagiri V."/>
            <person name="Nash W.E."/>
            <person name="Warren W."/>
            <person name="Chinwalla A."/>
            <person name="Mardis E.R."/>
            <person name="Wilson R.K."/>
        </authorList>
    </citation>
    <scope>NUCLEOTIDE SEQUENCE [LARGE SCALE GENOMIC DNA]</scope>
    <source>
        <strain evidence="20">ATCC 51147</strain>
    </source>
</reference>
<evidence type="ECO:0000256" key="4">
    <source>
        <dbReference type="ARBA" id="ARBA00005189"/>
    </source>
</evidence>
<dbReference type="HOGENOM" id="CLU_027938_0_1_4"/>
<evidence type="ECO:0000256" key="15">
    <source>
        <dbReference type="ARBA" id="ARBA00023264"/>
    </source>
</evidence>
<evidence type="ECO:0000256" key="9">
    <source>
        <dbReference type="ARBA" id="ARBA00022516"/>
    </source>
</evidence>
<comment type="subcellular location">
    <subcellularLocation>
        <location evidence="2">Cell inner membrane</location>
        <topology evidence="2">Peripheral membrane protein</topology>
    </subcellularLocation>
</comment>
<keyword evidence="8" id="KW-1003">Cell membrane</keyword>
<evidence type="ECO:0000256" key="2">
    <source>
        <dbReference type="ARBA" id="ARBA00004417"/>
    </source>
</evidence>
<comment type="caution">
    <text evidence="20">The sequence shown here is derived from an EMBL/GenBank/DDBJ whole genome shotgun (WGS) entry which is preliminary data.</text>
</comment>
<comment type="pathway">
    <text evidence="4">Lipid metabolism.</text>
</comment>
<evidence type="ECO:0000256" key="12">
    <source>
        <dbReference type="ARBA" id="ARBA00023098"/>
    </source>
</evidence>
<evidence type="ECO:0000256" key="16">
    <source>
        <dbReference type="ARBA" id="ARBA00023315"/>
    </source>
</evidence>
<dbReference type="Proteomes" id="UP000003009">
    <property type="component" value="Unassembled WGS sequence"/>
</dbReference>
<gene>
    <name evidence="20" type="ORF">GCWU000324_00762</name>
</gene>
<comment type="pathway">
    <text evidence="3">Phospholipid metabolism; CDP-diacylglycerol biosynthesis; CDP-diacylglycerol from sn-glycerol 3-phosphate: step 2/3.</text>
</comment>
<feature type="domain" description="Phospholipid/glycerol acyltransferase" evidence="19">
    <location>
        <begin position="72"/>
        <end position="184"/>
    </location>
</feature>
<dbReference type="RefSeq" id="WP_003794415.1">
    <property type="nucleotide sequence ID" value="NZ_GG665871.1"/>
</dbReference>
<dbReference type="SUPFAM" id="SSF69593">
    <property type="entry name" value="Glycerol-3-phosphate (1)-acyltransferase"/>
    <property type="match status" value="1"/>
</dbReference>
<dbReference type="CDD" id="cd07989">
    <property type="entry name" value="LPLAT_AGPAT-like"/>
    <property type="match status" value="1"/>
</dbReference>
<comment type="domain">
    <text evidence="18">The HXXXXD motif is essential for acyltransferase activity and may constitute the binding site for the phosphate moiety of the glycerol-3-phosphate.</text>
</comment>
<evidence type="ECO:0000256" key="8">
    <source>
        <dbReference type="ARBA" id="ARBA00022475"/>
    </source>
</evidence>
<dbReference type="GO" id="GO:0003841">
    <property type="term" value="F:1-acylglycerol-3-phosphate O-acyltransferase activity"/>
    <property type="evidence" value="ECO:0007669"/>
    <property type="project" value="UniProtKB-UniRule"/>
</dbReference>
<dbReference type="AlphaFoldDB" id="C4GF48"/>
<dbReference type="NCBIfam" id="TIGR00530">
    <property type="entry name" value="AGP_acyltrn"/>
    <property type="match status" value="1"/>
</dbReference>
<dbReference type="PANTHER" id="PTHR10434">
    <property type="entry name" value="1-ACYL-SN-GLYCEROL-3-PHOSPHATE ACYLTRANSFERASE"/>
    <property type="match status" value="1"/>
</dbReference>
<evidence type="ECO:0000256" key="17">
    <source>
        <dbReference type="ARBA" id="ARBA00037183"/>
    </source>
</evidence>
<dbReference type="PANTHER" id="PTHR10434:SF59">
    <property type="entry name" value="1-ACYL-SN-GLYCEROL-3-PHOSPHATE ACYLTRANSFERASE"/>
    <property type="match status" value="1"/>
</dbReference>
<dbReference type="SMART" id="SM00563">
    <property type="entry name" value="PlsC"/>
    <property type="match status" value="1"/>
</dbReference>
<accession>C4GF48</accession>
<dbReference type="STRING" id="629741.GCWU000324_00762"/>
<keyword evidence="15 18" id="KW-1208">Phospholipid metabolism</keyword>
<keyword evidence="14 18" id="KW-0594">Phospholipid biosynthesis</keyword>
<dbReference type="GO" id="GO:0006654">
    <property type="term" value="P:phosphatidic acid biosynthetic process"/>
    <property type="evidence" value="ECO:0007669"/>
    <property type="project" value="TreeGrafter"/>
</dbReference>
<keyword evidence="12 18" id="KW-0443">Lipid metabolism</keyword>
<evidence type="ECO:0000256" key="1">
    <source>
        <dbReference type="ARBA" id="ARBA00001141"/>
    </source>
</evidence>
<name>C4GF48_9NEIS</name>
<comment type="catalytic activity">
    <reaction evidence="1 18">
        <text>a 1-acyl-sn-glycero-3-phosphate + an acyl-CoA = a 1,2-diacyl-sn-glycero-3-phosphate + CoA</text>
        <dbReference type="Rhea" id="RHEA:19709"/>
        <dbReference type="ChEBI" id="CHEBI:57287"/>
        <dbReference type="ChEBI" id="CHEBI:57970"/>
        <dbReference type="ChEBI" id="CHEBI:58342"/>
        <dbReference type="ChEBI" id="CHEBI:58608"/>
        <dbReference type="EC" id="2.3.1.51"/>
    </reaction>
</comment>
<evidence type="ECO:0000256" key="11">
    <source>
        <dbReference type="ARBA" id="ARBA00022679"/>
    </source>
</evidence>
<evidence type="ECO:0000256" key="13">
    <source>
        <dbReference type="ARBA" id="ARBA00023136"/>
    </source>
</evidence>
<keyword evidence="11 18" id="KW-0808">Transferase</keyword>
<evidence type="ECO:0000256" key="7">
    <source>
        <dbReference type="ARBA" id="ARBA00016139"/>
    </source>
</evidence>
<evidence type="ECO:0000259" key="19">
    <source>
        <dbReference type="SMART" id="SM00563"/>
    </source>
</evidence>
<comment type="similarity">
    <text evidence="5 18">Belongs to the 1-acyl-sn-glycerol-3-phosphate acyltransferase family.</text>
</comment>
<keyword evidence="16 18" id="KW-0012">Acyltransferase</keyword>
<dbReference type="InterPro" id="IPR004552">
    <property type="entry name" value="AGP_acyltrans"/>
</dbReference>
<sequence length="260" mass="29080">MPQKAPIRKRIARIFKLLIWLYHTGRNLRRLDHATDEQRAATLRHMGQSCLDTLGIQTHVEAPNGNQAQHGLLIAANHVSWLDIFVITALYPASFIAMQELKNWPIIGKMVTNAGTVYIDRSNRKDINIINAAISRVLEANGNVCFFPEARTTLGNGMLPLKAALFQAALDSNAPVQPIAMRYYNANERTTAVSFANANLFQSLWRIVSIEQINVKVTIAAPLLPRDLPENDRFLLKDKVEQALLPIVLSDSPNPEQVMP</sequence>
<evidence type="ECO:0000256" key="10">
    <source>
        <dbReference type="ARBA" id="ARBA00022519"/>
    </source>
</evidence>
<keyword evidence="9 18" id="KW-0444">Lipid biosynthesis</keyword>
<evidence type="ECO:0000313" key="20">
    <source>
        <dbReference type="EMBL" id="EEP68853.1"/>
    </source>
</evidence>
<dbReference type="GO" id="GO:0005886">
    <property type="term" value="C:plasma membrane"/>
    <property type="evidence" value="ECO:0007669"/>
    <property type="project" value="UniProtKB-SubCell"/>
</dbReference>
<dbReference type="UniPathway" id="UPA00557">
    <property type="reaction ID" value="UER00613"/>
</dbReference>
<dbReference type="Pfam" id="PF01553">
    <property type="entry name" value="Acyltransferase"/>
    <property type="match status" value="1"/>
</dbReference>
<dbReference type="EC" id="2.3.1.51" evidence="6 18"/>